<dbReference type="Pfam" id="PF04069">
    <property type="entry name" value="OpuAC"/>
    <property type="match status" value="1"/>
</dbReference>
<reference evidence="3 4" key="1">
    <citation type="submission" date="2018-04" db="EMBL/GenBank/DDBJ databases">
        <title>Genomic Encyclopedia of Type Strains, Phase III (KMG-III): the genomes of soil and plant-associated and newly described type strains.</title>
        <authorList>
            <person name="Whitman W."/>
        </authorList>
    </citation>
    <scope>NUCLEOTIDE SEQUENCE [LARGE SCALE GENOMIC DNA]</scope>
    <source>
        <strain evidence="3 4">KA25</strain>
    </source>
</reference>
<feature type="signal peptide" evidence="1">
    <location>
        <begin position="1"/>
        <end position="23"/>
    </location>
</feature>
<protein>
    <submittedName>
        <fullName evidence="3">Glycine betaine/proline transport system substrate-binding protein</fullName>
    </submittedName>
</protein>
<dbReference type="Gene3D" id="3.10.105.10">
    <property type="entry name" value="Dipeptide-binding Protein, Domain 3"/>
    <property type="match status" value="1"/>
</dbReference>
<comment type="caution">
    <text evidence="3">The sequence shown here is derived from an EMBL/GenBank/DDBJ whole genome shotgun (WGS) entry which is preliminary data.</text>
</comment>
<organism evidence="3 4">
    <name type="scientific">Cereibacter azotoformans</name>
    <dbReference type="NCBI Taxonomy" id="43057"/>
    <lineage>
        <taxon>Bacteria</taxon>
        <taxon>Pseudomonadati</taxon>
        <taxon>Pseudomonadota</taxon>
        <taxon>Alphaproteobacteria</taxon>
        <taxon>Rhodobacterales</taxon>
        <taxon>Paracoccaceae</taxon>
        <taxon>Cereibacter</taxon>
    </lineage>
</organism>
<evidence type="ECO:0000259" key="2">
    <source>
        <dbReference type="Pfam" id="PF04069"/>
    </source>
</evidence>
<proteinExistence type="predicted"/>
<dbReference type="EMBL" id="QAOT01000018">
    <property type="protein sequence ID" value="PTR14095.1"/>
    <property type="molecule type" value="Genomic_DNA"/>
</dbReference>
<evidence type="ECO:0000313" key="4">
    <source>
        <dbReference type="Proteomes" id="UP000244060"/>
    </source>
</evidence>
<feature type="domain" description="ABC-type glycine betaine transport system substrate-binding" evidence="2">
    <location>
        <begin position="29"/>
        <end position="311"/>
    </location>
</feature>
<gene>
    <name evidence="3" type="ORF">C8J28_11890</name>
</gene>
<dbReference type="RefSeq" id="WP_108222033.1">
    <property type="nucleotide sequence ID" value="NZ_CP090021.1"/>
</dbReference>
<name>A0A2T5JVA1_9RHOB</name>
<dbReference type="AlphaFoldDB" id="A0A2T5JVA1"/>
<keyword evidence="1" id="KW-0732">Signal</keyword>
<evidence type="ECO:0000313" key="3">
    <source>
        <dbReference type="EMBL" id="PTR14095.1"/>
    </source>
</evidence>
<dbReference type="Proteomes" id="UP000244060">
    <property type="component" value="Unassembled WGS sequence"/>
</dbReference>
<dbReference type="InterPro" id="IPR007210">
    <property type="entry name" value="ABC_Gly_betaine_transp_sub-bd"/>
</dbReference>
<dbReference type="OrthoDB" id="9786266at2"/>
<dbReference type="Gene3D" id="3.40.190.100">
    <property type="entry name" value="Glycine betaine-binding periplasmic protein, domain 2"/>
    <property type="match status" value="1"/>
</dbReference>
<sequence>MTKRIASAWLAASLAALAAPAWAQETCGRISIAEMNWASAGVAAQVDRIILEEAFGCDVELVTGDTMPTFTSMNEKGEPDMAPEMWVNAVRAPLDAAVEEGRLVIAAPILEEGGIEGWWIPRYLAEAHPEIDSVEAALARPELFPAPEDPSVGAVHNCPPGWNCQISTENLFRALDAESRGFTLVDTGSSAGLDGSIANAYERRAGWFGYYWAPTAILGKYDMVRLPFSVPHDKAEWDSCTAVPDCAEPKVNAYPVSEVFTVVTPAFAEKAGVAMDYVGARRWSNGTVGEVLAWMDENQATNEEAARHFLETYPELWRAWLPAEAADRVAAAL</sequence>
<evidence type="ECO:0000256" key="1">
    <source>
        <dbReference type="SAM" id="SignalP"/>
    </source>
</evidence>
<keyword evidence="4" id="KW-1185">Reference proteome</keyword>
<feature type="chain" id="PRO_5015456987" evidence="1">
    <location>
        <begin position="24"/>
        <end position="333"/>
    </location>
</feature>
<dbReference type="GO" id="GO:0043190">
    <property type="term" value="C:ATP-binding cassette (ABC) transporter complex"/>
    <property type="evidence" value="ECO:0007669"/>
    <property type="project" value="InterPro"/>
</dbReference>
<accession>A0A2T5JVA1</accession>
<dbReference type="CDD" id="cd13641">
    <property type="entry name" value="PBP2_HisX_like"/>
    <property type="match status" value="1"/>
</dbReference>
<dbReference type="SUPFAM" id="SSF53850">
    <property type="entry name" value="Periplasmic binding protein-like II"/>
    <property type="match status" value="1"/>
</dbReference>
<dbReference type="GO" id="GO:0022857">
    <property type="term" value="F:transmembrane transporter activity"/>
    <property type="evidence" value="ECO:0007669"/>
    <property type="project" value="InterPro"/>
</dbReference>